<dbReference type="InterPro" id="IPR026268">
    <property type="entry name" value="RseC"/>
</dbReference>
<dbReference type="InterPro" id="IPR007359">
    <property type="entry name" value="SigmaE_reg_RseC_MucC"/>
</dbReference>
<dbReference type="Proteomes" id="UP000595332">
    <property type="component" value="Chromosome"/>
</dbReference>
<keyword evidence="1" id="KW-0472">Membrane</keyword>
<gene>
    <name evidence="2" type="primary">rseC</name>
    <name evidence="2" type="ORF">NEJAP_3024</name>
</gene>
<dbReference type="EMBL" id="AP014546">
    <property type="protein sequence ID" value="BBB30963.1"/>
    <property type="molecule type" value="Genomic_DNA"/>
</dbReference>
<dbReference type="Pfam" id="PF04246">
    <property type="entry name" value="RseC_MucC"/>
    <property type="match status" value="1"/>
</dbReference>
<reference evidence="2 3" key="1">
    <citation type="journal article" date="2008" name="Int. J. Syst. Evol. Microbiol.">
        <title>Neptunomonas japonica sp. nov., an Osedax japonicus symbiont-like bacterium isolated from sediment adjacent to sperm whale carcasses off Kagoshima, Japan.</title>
        <authorList>
            <person name="Miyazaki M."/>
            <person name="Nogi Y."/>
            <person name="Fujiwara Y."/>
            <person name="Kawato M."/>
            <person name="Kubokawa K."/>
            <person name="Horikoshi K."/>
        </authorList>
    </citation>
    <scope>NUCLEOTIDE SEQUENCE [LARGE SCALE GENOMIC DNA]</scope>
    <source>
        <strain evidence="2 3">JAMM 1380</strain>
    </source>
</reference>
<proteinExistence type="predicted"/>
<evidence type="ECO:0000256" key="1">
    <source>
        <dbReference type="SAM" id="Phobius"/>
    </source>
</evidence>
<feature type="transmembrane region" description="Helical" evidence="1">
    <location>
        <begin position="81"/>
        <end position="102"/>
    </location>
</feature>
<evidence type="ECO:0000313" key="3">
    <source>
        <dbReference type="Proteomes" id="UP000595332"/>
    </source>
</evidence>
<keyword evidence="1" id="KW-0812">Transmembrane</keyword>
<dbReference type="PIRSF" id="PIRSF004923">
    <property type="entry name" value="RseC"/>
    <property type="match status" value="1"/>
</dbReference>
<dbReference type="KEGG" id="njp:NEJAP_3024"/>
<dbReference type="PANTHER" id="PTHR35867">
    <property type="entry name" value="PROTEIN RSEC"/>
    <property type="match status" value="1"/>
</dbReference>
<name>A0A7R6PBZ7_9GAMM</name>
<evidence type="ECO:0000313" key="2">
    <source>
        <dbReference type="EMBL" id="BBB30963.1"/>
    </source>
</evidence>
<feature type="transmembrane region" description="Helical" evidence="1">
    <location>
        <begin position="108"/>
        <end position="127"/>
    </location>
</feature>
<keyword evidence="3" id="KW-1185">Reference proteome</keyword>
<organism evidence="2 3">
    <name type="scientific">Neptunomonas japonica JAMM 1380</name>
    <dbReference type="NCBI Taxonomy" id="1441457"/>
    <lineage>
        <taxon>Bacteria</taxon>
        <taxon>Pseudomonadati</taxon>
        <taxon>Pseudomonadota</taxon>
        <taxon>Gammaproteobacteria</taxon>
        <taxon>Oceanospirillales</taxon>
        <taxon>Oceanospirillaceae</taxon>
        <taxon>Neptunomonas</taxon>
    </lineage>
</organism>
<sequence length="153" mass="16524">MIEENATVVSTTAGRVLIESFRSSACGQCQARHSCGQKAISEWASSKMTQLEIDNPHGLDVGIGDKVVVGIDEGSFLKASALMYLLPLVVMLLLGGLANRWIGTEVSTIIFSFVGLVVGFIGARLLGRQLEKSCQYKPVLLRILLNDTRVVES</sequence>
<dbReference type="PANTHER" id="PTHR35867:SF1">
    <property type="entry name" value="PROTEIN RSEC"/>
    <property type="match status" value="1"/>
</dbReference>
<keyword evidence="1" id="KW-1133">Transmembrane helix</keyword>
<dbReference type="RefSeq" id="WP_201348110.1">
    <property type="nucleotide sequence ID" value="NZ_AP014546.1"/>
</dbReference>
<protein>
    <submittedName>
        <fullName evidence="2">Sigma-E factor negative regulatory protein RseC</fullName>
    </submittedName>
</protein>
<accession>A0A7R6PBZ7</accession>
<dbReference type="AlphaFoldDB" id="A0A7R6PBZ7"/>